<dbReference type="eggNOG" id="ENOG5033D4X">
    <property type="taxonomic scope" value="Bacteria"/>
</dbReference>
<comment type="caution">
    <text evidence="2">The sequence shown here is derived from an EMBL/GenBank/DDBJ whole genome shotgun (WGS) entry which is preliminary data.</text>
</comment>
<feature type="transmembrane region" description="Helical" evidence="1">
    <location>
        <begin position="105"/>
        <end position="125"/>
    </location>
</feature>
<reference evidence="2 3" key="1">
    <citation type="submission" date="2014-02" db="EMBL/GenBank/DDBJ databases">
        <title>Aquamicrobium defluvii Genome sequencing.</title>
        <authorList>
            <person name="Wang X."/>
        </authorList>
    </citation>
    <scope>NUCLEOTIDE SEQUENCE [LARGE SCALE GENOMIC DNA]</scope>
    <source>
        <strain evidence="2 3">W13Z1</strain>
    </source>
</reference>
<organism evidence="2 3">
    <name type="scientific">Aquamicrobium defluvii</name>
    <dbReference type="NCBI Taxonomy" id="69279"/>
    <lineage>
        <taxon>Bacteria</taxon>
        <taxon>Pseudomonadati</taxon>
        <taxon>Pseudomonadota</taxon>
        <taxon>Alphaproteobacteria</taxon>
        <taxon>Hyphomicrobiales</taxon>
        <taxon>Phyllobacteriaceae</taxon>
        <taxon>Aquamicrobium</taxon>
    </lineage>
</organism>
<evidence type="ECO:0000313" key="2">
    <source>
        <dbReference type="EMBL" id="EXL03020.1"/>
    </source>
</evidence>
<dbReference type="HOGENOM" id="CLU_1954953_0_0_5"/>
<dbReference type="Proteomes" id="UP000019849">
    <property type="component" value="Unassembled WGS sequence"/>
</dbReference>
<accession>A0A011V3E7</accession>
<proteinExistence type="predicted"/>
<evidence type="ECO:0000313" key="3">
    <source>
        <dbReference type="Proteomes" id="UP000019849"/>
    </source>
</evidence>
<keyword evidence="1" id="KW-1133">Transmembrane helix</keyword>
<keyword evidence="1" id="KW-0812">Transmembrane</keyword>
<dbReference type="STRING" id="69279.BG36_13205"/>
<sequence>MVADMMARLRALAASGRVHVAFAFLVMGGWAVFANRVHPMPRPLLSGVVQGTVSALLTLCLKSVIDALSRRFSGCLRFWAPPLLACLVTTGILLAMHALAGTPEILPTIAVPLFVSTSYAAVYNCSVSRQGAR</sequence>
<gene>
    <name evidence="2" type="ORF">BG36_13205</name>
</gene>
<dbReference type="EMBL" id="JENY01000027">
    <property type="protein sequence ID" value="EXL03020.1"/>
    <property type="molecule type" value="Genomic_DNA"/>
</dbReference>
<protein>
    <submittedName>
        <fullName evidence="2">Membrane protein</fullName>
    </submittedName>
</protein>
<dbReference type="PATRIC" id="fig|69279.3.peg.3734"/>
<keyword evidence="1" id="KW-0472">Membrane</keyword>
<feature type="transmembrane region" description="Helical" evidence="1">
    <location>
        <begin position="44"/>
        <end position="64"/>
    </location>
</feature>
<dbReference type="AlphaFoldDB" id="A0A011V3E7"/>
<evidence type="ECO:0000256" key="1">
    <source>
        <dbReference type="SAM" id="Phobius"/>
    </source>
</evidence>
<name>A0A011V3E7_9HYPH</name>
<feature type="transmembrane region" description="Helical" evidence="1">
    <location>
        <begin position="76"/>
        <end position="99"/>
    </location>
</feature>